<comment type="caution">
    <text evidence="3">The sequence shown here is derived from an EMBL/GenBank/DDBJ whole genome shotgun (WGS) entry which is preliminary data.</text>
</comment>
<accession>A0A6L5QPW3</accession>
<dbReference type="Gene3D" id="3.40.50.1460">
    <property type="match status" value="1"/>
</dbReference>
<dbReference type="GO" id="GO:0006508">
    <property type="term" value="P:proteolysis"/>
    <property type="evidence" value="ECO:0007669"/>
    <property type="project" value="InterPro"/>
</dbReference>
<dbReference type="SUPFAM" id="SSF52129">
    <property type="entry name" value="Caspase-like"/>
    <property type="match status" value="1"/>
</dbReference>
<evidence type="ECO:0000313" key="4">
    <source>
        <dbReference type="Proteomes" id="UP000481037"/>
    </source>
</evidence>
<dbReference type="InterPro" id="IPR001309">
    <property type="entry name" value="Pept_C14_p20"/>
</dbReference>
<organism evidence="3 4">
    <name type="scientific">Duganella alba</name>
    <dbReference type="NCBI Taxonomy" id="2666081"/>
    <lineage>
        <taxon>Bacteria</taxon>
        <taxon>Pseudomonadati</taxon>
        <taxon>Pseudomonadota</taxon>
        <taxon>Betaproteobacteria</taxon>
        <taxon>Burkholderiales</taxon>
        <taxon>Oxalobacteraceae</taxon>
        <taxon>Telluria group</taxon>
        <taxon>Duganella</taxon>
    </lineage>
</organism>
<protein>
    <recommendedName>
        <fullName evidence="2">Caspase family p20 domain-containing protein</fullName>
    </recommendedName>
</protein>
<dbReference type="RefSeq" id="WP_166455371.1">
    <property type="nucleotide sequence ID" value="NZ_WKJM01000052.1"/>
</dbReference>
<dbReference type="Pfam" id="PF00656">
    <property type="entry name" value="Peptidase_C14"/>
    <property type="match status" value="1"/>
</dbReference>
<feature type="domain" description="Caspase family p20" evidence="2">
    <location>
        <begin position="27"/>
        <end position="157"/>
    </location>
</feature>
<dbReference type="PROSITE" id="PS50208">
    <property type="entry name" value="CASPASE_P20"/>
    <property type="match status" value="1"/>
</dbReference>
<feature type="signal peptide" evidence="1">
    <location>
        <begin position="1"/>
        <end position="19"/>
    </location>
</feature>
<evidence type="ECO:0000259" key="2">
    <source>
        <dbReference type="PROSITE" id="PS50208"/>
    </source>
</evidence>
<dbReference type="InterPro" id="IPR029030">
    <property type="entry name" value="Caspase-like_dom_sf"/>
</dbReference>
<keyword evidence="1" id="KW-0732">Signal</keyword>
<keyword evidence="4" id="KW-1185">Reference proteome</keyword>
<dbReference type="AlphaFoldDB" id="A0A6L5QPW3"/>
<dbReference type="PANTHER" id="PTHR22576">
    <property type="entry name" value="MUCOSA ASSOCIATED LYMPHOID TISSUE LYMPHOMA TRANSLOCATION PROTEIN 1/PARACASPASE"/>
    <property type="match status" value="1"/>
</dbReference>
<feature type="non-terminal residue" evidence="3">
    <location>
        <position position="272"/>
    </location>
</feature>
<dbReference type="GO" id="GO:0004197">
    <property type="term" value="F:cysteine-type endopeptidase activity"/>
    <property type="evidence" value="ECO:0007669"/>
    <property type="project" value="InterPro"/>
</dbReference>
<evidence type="ECO:0000256" key="1">
    <source>
        <dbReference type="SAM" id="SignalP"/>
    </source>
</evidence>
<dbReference type="EMBL" id="WKJM01000052">
    <property type="protein sequence ID" value="MRX11853.1"/>
    <property type="molecule type" value="Genomic_DNA"/>
</dbReference>
<name>A0A6L5QPW3_9BURK</name>
<feature type="chain" id="PRO_5026737331" description="Caspase family p20 domain-containing protein" evidence="1">
    <location>
        <begin position="20"/>
        <end position="272"/>
    </location>
</feature>
<dbReference type="Proteomes" id="UP000481037">
    <property type="component" value="Unassembled WGS sequence"/>
</dbReference>
<reference evidence="3 4" key="1">
    <citation type="submission" date="2019-11" db="EMBL/GenBank/DDBJ databases">
        <title>Novel species isolated from a subtropical stream in China.</title>
        <authorList>
            <person name="Lu H."/>
        </authorList>
    </citation>
    <scope>NUCLEOTIDE SEQUENCE [LARGE SCALE GENOMIC DNA]</scope>
    <source>
        <strain evidence="3 4">FT25W</strain>
    </source>
</reference>
<proteinExistence type="predicted"/>
<sequence length="272" mass="28678">MTLLIRIAAILLLCGSAHAADLAYRGAPKFALVVGNTAYPGKLALRNAERDARLIAQKLTQAGYTTELLLNTDRATLYRAFGKLAQQLQGGGAGVFYYAGHGAQIDGANYLIPVDARLEQASTITAGSVAVDYLVERMKTSGAHLSLLLLDACRNDPSLPRLGGVYRGLEVTGLAPEQPANGMLIAYATQPGERALDGAGQYGPFAQALAKWLPQPGLPIESAMKMVLTDVRSATRDEQRPWYATSLVGGFALVPAAGANPMLQTPRAAAEG</sequence>
<dbReference type="InterPro" id="IPR011600">
    <property type="entry name" value="Pept_C14_caspase"/>
</dbReference>
<dbReference type="PANTHER" id="PTHR22576:SF37">
    <property type="entry name" value="MUCOSA-ASSOCIATED LYMPHOID TISSUE LYMPHOMA TRANSLOCATION PROTEIN 1"/>
    <property type="match status" value="1"/>
</dbReference>
<gene>
    <name evidence="3" type="ORF">GJ697_28890</name>
</gene>
<dbReference type="InterPro" id="IPR052039">
    <property type="entry name" value="Caspase-related_regulators"/>
</dbReference>
<evidence type="ECO:0000313" key="3">
    <source>
        <dbReference type="EMBL" id="MRX11853.1"/>
    </source>
</evidence>